<evidence type="ECO:0000313" key="3">
    <source>
        <dbReference type="EMBL" id="CAG86686.1"/>
    </source>
</evidence>
<proteinExistence type="predicted"/>
<protein>
    <submittedName>
        <fullName evidence="3">DEHA2D02002p</fullName>
    </submittedName>
</protein>
<dbReference type="GO" id="GO:0010181">
    <property type="term" value="F:FMN binding"/>
    <property type="evidence" value="ECO:0007669"/>
    <property type="project" value="InterPro"/>
</dbReference>
<dbReference type="InterPro" id="IPR002563">
    <property type="entry name" value="Flavin_Rdtase-like_dom"/>
</dbReference>
<dbReference type="SUPFAM" id="SSF50475">
    <property type="entry name" value="FMN-binding split barrel"/>
    <property type="match status" value="1"/>
</dbReference>
<dbReference type="AlphaFoldDB" id="Q6BTB6"/>
<evidence type="ECO:0000259" key="2">
    <source>
        <dbReference type="SMART" id="SM00903"/>
    </source>
</evidence>
<organism evidence="3 4">
    <name type="scientific">Debaryomyces hansenii (strain ATCC 36239 / CBS 767 / BCRC 21394 / JCM 1990 / NBRC 0083 / IGC 2968)</name>
    <name type="common">Yeast</name>
    <name type="synonym">Torulaspora hansenii</name>
    <dbReference type="NCBI Taxonomy" id="284592"/>
    <lineage>
        <taxon>Eukaryota</taxon>
        <taxon>Fungi</taxon>
        <taxon>Dikarya</taxon>
        <taxon>Ascomycota</taxon>
        <taxon>Saccharomycotina</taxon>
        <taxon>Pichiomycetes</taxon>
        <taxon>Debaryomycetaceae</taxon>
        <taxon>Debaryomyces</taxon>
    </lineage>
</organism>
<dbReference type="VEuPathDB" id="FungiDB:DEHA2D02002g"/>
<dbReference type="eggNOG" id="ENOG502RYSQ">
    <property type="taxonomic scope" value="Eukaryota"/>
</dbReference>
<dbReference type="InterPro" id="IPR050268">
    <property type="entry name" value="NADH-dep_flavin_reductase"/>
</dbReference>
<dbReference type="PANTHER" id="PTHR30466:SF1">
    <property type="entry name" value="FMN REDUCTASE (NADH) RUTF"/>
    <property type="match status" value="1"/>
</dbReference>
<dbReference type="GeneID" id="2901468"/>
<dbReference type="Proteomes" id="UP000000599">
    <property type="component" value="Chromosome D"/>
</dbReference>
<dbReference type="InParanoid" id="Q6BTB6"/>
<keyword evidence="1" id="KW-0560">Oxidoreductase</keyword>
<sequence>MIRSIRPYSSGSQFRELFKSSMSRISSQAMILTAGFDASTRNQTSLHGMTLSSVCSLSISPIPLLQFNLHLPSYTSQSLHENKGILAIHLLPPTPKAVRLGRIFASGVKRETKKLNYTYLDTSEQELEDGDVFHEMTTPFNNISNDDWQEYKFTDELSIPIINEAERVFICQKRQVFEVDSHEIWAIEVLNVISPNSQYNIANNDEKTGGLLYYDRSFHRIGDALGENETR</sequence>
<dbReference type="InterPro" id="IPR012349">
    <property type="entry name" value="Split_barrel_FMN-bd"/>
</dbReference>
<name>Q6BTB6_DEBHA</name>
<dbReference type="RefSeq" id="XP_458554.1">
    <property type="nucleotide sequence ID" value="XM_458554.1"/>
</dbReference>
<dbReference type="KEGG" id="dha:DEHA2D02002g"/>
<gene>
    <name evidence="3" type="ordered locus">DEHA2D02002g</name>
</gene>
<accession>Q6BTB6</accession>
<feature type="domain" description="Flavin reductase like" evidence="2">
    <location>
        <begin position="22"/>
        <end position="220"/>
    </location>
</feature>
<evidence type="ECO:0000313" key="4">
    <source>
        <dbReference type="Proteomes" id="UP000000599"/>
    </source>
</evidence>
<dbReference type="OMA" id="GDHEIWV"/>
<dbReference type="SMART" id="SM00903">
    <property type="entry name" value="Flavin_Reduct"/>
    <property type="match status" value="1"/>
</dbReference>
<dbReference type="OrthoDB" id="2015405at2759"/>
<reference evidence="3 4" key="1">
    <citation type="journal article" date="2004" name="Nature">
        <title>Genome evolution in yeasts.</title>
        <authorList>
            <consortium name="Genolevures"/>
            <person name="Dujon B."/>
            <person name="Sherman D."/>
            <person name="Fischer G."/>
            <person name="Durrens P."/>
            <person name="Casaregola S."/>
            <person name="Lafontaine I."/>
            <person name="de Montigny J."/>
            <person name="Marck C."/>
            <person name="Neuveglise C."/>
            <person name="Talla E."/>
            <person name="Goffard N."/>
            <person name="Frangeul L."/>
            <person name="Aigle M."/>
            <person name="Anthouard V."/>
            <person name="Babour A."/>
            <person name="Barbe V."/>
            <person name="Barnay S."/>
            <person name="Blanchin S."/>
            <person name="Beckerich J.M."/>
            <person name="Beyne E."/>
            <person name="Bleykasten C."/>
            <person name="Boisrame A."/>
            <person name="Boyer J."/>
            <person name="Cattolico L."/>
            <person name="Confanioleri F."/>
            <person name="de Daruvar A."/>
            <person name="Despons L."/>
            <person name="Fabre E."/>
            <person name="Fairhead C."/>
            <person name="Ferry-Dumazet H."/>
            <person name="Groppi A."/>
            <person name="Hantraye F."/>
            <person name="Hennequin C."/>
            <person name="Jauniaux N."/>
            <person name="Joyet P."/>
            <person name="Kachouri R."/>
            <person name="Kerrest A."/>
            <person name="Koszul R."/>
            <person name="Lemaire M."/>
            <person name="Lesur I."/>
            <person name="Ma L."/>
            <person name="Muller H."/>
            <person name="Nicaud J.M."/>
            <person name="Nikolski M."/>
            <person name="Oztas S."/>
            <person name="Ozier-Kalogeropoulos O."/>
            <person name="Pellenz S."/>
            <person name="Potier S."/>
            <person name="Richard G.F."/>
            <person name="Straub M.L."/>
            <person name="Suleau A."/>
            <person name="Swennene D."/>
            <person name="Tekaia F."/>
            <person name="Wesolowski-Louvel M."/>
            <person name="Westhof E."/>
            <person name="Wirth B."/>
            <person name="Zeniou-Meyer M."/>
            <person name="Zivanovic I."/>
            <person name="Bolotin-Fukuhara M."/>
            <person name="Thierry A."/>
            <person name="Bouchier C."/>
            <person name="Caudron B."/>
            <person name="Scarpelli C."/>
            <person name="Gaillardin C."/>
            <person name="Weissenbach J."/>
            <person name="Wincker P."/>
            <person name="Souciet J.L."/>
        </authorList>
    </citation>
    <scope>NUCLEOTIDE SEQUENCE [LARGE SCALE GENOMIC DNA]</scope>
    <source>
        <strain evidence="4">ATCC 36239 / CBS 767 / BCRC 21394 / JCM 1990 / NBRC 0083 / IGC 2968</strain>
    </source>
</reference>
<dbReference type="GO" id="GO:0042602">
    <property type="term" value="F:riboflavin reductase (NADPH) activity"/>
    <property type="evidence" value="ECO:0007669"/>
    <property type="project" value="TreeGrafter"/>
</dbReference>
<dbReference type="HOGENOM" id="CLU_085409_0_0_1"/>
<keyword evidence="4" id="KW-1185">Reference proteome</keyword>
<dbReference type="Gene3D" id="2.30.110.10">
    <property type="entry name" value="Electron Transport, Fmn-binding Protein, Chain A"/>
    <property type="match status" value="1"/>
</dbReference>
<evidence type="ECO:0000256" key="1">
    <source>
        <dbReference type="ARBA" id="ARBA00023002"/>
    </source>
</evidence>
<dbReference type="EMBL" id="CR382136">
    <property type="protein sequence ID" value="CAG86686.1"/>
    <property type="molecule type" value="Genomic_DNA"/>
</dbReference>
<dbReference type="STRING" id="284592.Q6BTB6"/>
<dbReference type="PANTHER" id="PTHR30466">
    <property type="entry name" value="FLAVIN REDUCTASE"/>
    <property type="match status" value="1"/>
</dbReference>
<dbReference type="Pfam" id="PF01613">
    <property type="entry name" value="Flavin_Reduct"/>
    <property type="match status" value="1"/>
</dbReference>